<reference evidence="1 2" key="1">
    <citation type="journal article" date="2008" name="Nature">
        <title>The genome of Laccaria bicolor provides insights into mycorrhizal symbiosis.</title>
        <authorList>
            <person name="Martin F."/>
            <person name="Aerts A."/>
            <person name="Ahren D."/>
            <person name="Brun A."/>
            <person name="Danchin E.G.J."/>
            <person name="Duchaussoy F."/>
            <person name="Gibon J."/>
            <person name="Kohler A."/>
            <person name="Lindquist E."/>
            <person name="Pereda V."/>
            <person name="Salamov A."/>
            <person name="Shapiro H.J."/>
            <person name="Wuyts J."/>
            <person name="Blaudez D."/>
            <person name="Buee M."/>
            <person name="Brokstein P."/>
            <person name="Canbaeck B."/>
            <person name="Cohen D."/>
            <person name="Courty P.E."/>
            <person name="Coutinho P.M."/>
            <person name="Delaruelle C."/>
            <person name="Detter J.C."/>
            <person name="Deveau A."/>
            <person name="DiFazio S."/>
            <person name="Duplessis S."/>
            <person name="Fraissinet-Tachet L."/>
            <person name="Lucic E."/>
            <person name="Frey-Klett P."/>
            <person name="Fourrey C."/>
            <person name="Feussner I."/>
            <person name="Gay G."/>
            <person name="Grimwood J."/>
            <person name="Hoegger P.J."/>
            <person name="Jain P."/>
            <person name="Kilaru S."/>
            <person name="Labbe J."/>
            <person name="Lin Y.C."/>
            <person name="Legue V."/>
            <person name="Le Tacon F."/>
            <person name="Marmeisse R."/>
            <person name="Melayah D."/>
            <person name="Montanini B."/>
            <person name="Muratet M."/>
            <person name="Nehls U."/>
            <person name="Niculita-Hirzel H."/>
            <person name="Oudot-Le Secq M.P."/>
            <person name="Peter M."/>
            <person name="Quesneville H."/>
            <person name="Rajashekar B."/>
            <person name="Reich M."/>
            <person name="Rouhier N."/>
            <person name="Schmutz J."/>
            <person name="Yin T."/>
            <person name="Chalot M."/>
            <person name="Henrissat B."/>
            <person name="Kuees U."/>
            <person name="Lucas S."/>
            <person name="Van de Peer Y."/>
            <person name="Podila G.K."/>
            <person name="Polle A."/>
            <person name="Pukkila P.J."/>
            <person name="Richardson P.M."/>
            <person name="Rouze P."/>
            <person name="Sanders I.R."/>
            <person name="Stajich J.E."/>
            <person name="Tunlid A."/>
            <person name="Tuskan G."/>
            <person name="Grigoriev I.V."/>
        </authorList>
    </citation>
    <scope>NUCLEOTIDE SEQUENCE [LARGE SCALE GENOMIC DNA]</scope>
    <source>
        <strain evidence="2">S238N-H82 / ATCC MYA-4686</strain>
    </source>
</reference>
<dbReference type="EMBL" id="DS547119">
    <property type="protein sequence ID" value="EDR04278.1"/>
    <property type="molecule type" value="Genomic_DNA"/>
</dbReference>
<dbReference type="GeneID" id="6080753"/>
<dbReference type="InParanoid" id="B0DMF6"/>
<name>B0DMF6_LACBS</name>
<proteinExistence type="predicted"/>
<dbReference type="HOGENOM" id="CLU_2942165_0_0_1"/>
<organism evidence="2">
    <name type="scientific">Laccaria bicolor (strain S238N-H82 / ATCC MYA-4686)</name>
    <name type="common">Bicoloured deceiver</name>
    <name type="synonym">Laccaria laccata var. bicolor</name>
    <dbReference type="NCBI Taxonomy" id="486041"/>
    <lineage>
        <taxon>Eukaryota</taxon>
        <taxon>Fungi</taxon>
        <taxon>Dikarya</taxon>
        <taxon>Basidiomycota</taxon>
        <taxon>Agaricomycotina</taxon>
        <taxon>Agaricomycetes</taxon>
        <taxon>Agaricomycetidae</taxon>
        <taxon>Agaricales</taxon>
        <taxon>Agaricineae</taxon>
        <taxon>Hydnangiaceae</taxon>
        <taxon>Laccaria</taxon>
    </lineage>
</organism>
<dbReference type="AlphaFoldDB" id="B0DMF6"/>
<dbReference type="Proteomes" id="UP000001194">
    <property type="component" value="Unassembled WGS sequence"/>
</dbReference>
<protein>
    <submittedName>
        <fullName evidence="1">Predicted protein</fullName>
    </submittedName>
</protein>
<evidence type="ECO:0000313" key="1">
    <source>
        <dbReference type="EMBL" id="EDR04278.1"/>
    </source>
</evidence>
<gene>
    <name evidence="1" type="ORF">LACBIDRAFT_304827</name>
</gene>
<keyword evidence="2" id="KW-1185">Reference proteome</keyword>
<accession>B0DMF6</accession>
<sequence length="60" mass="6393">MHAFVISPDIFTAICFAGCDLIDSAIGPDGKPFKFSDSNWSGALTARGYDAGRYLPAFSC</sequence>
<dbReference type="KEGG" id="lbc:LACBIDRAFT_304827"/>
<evidence type="ECO:0000313" key="2">
    <source>
        <dbReference type="Proteomes" id="UP000001194"/>
    </source>
</evidence>
<dbReference type="RefSeq" id="XP_001885169.1">
    <property type="nucleotide sequence ID" value="XM_001885134.1"/>
</dbReference>
<dbReference type="OrthoDB" id="2938765at2759"/>